<dbReference type="RefSeq" id="XP_028151825.1">
    <property type="nucleotide sequence ID" value="XM_028296024.1"/>
</dbReference>
<dbReference type="InterPro" id="IPR002035">
    <property type="entry name" value="VWF_A"/>
</dbReference>
<reference evidence="2" key="1">
    <citation type="submission" date="2025-08" db="UniProtKB">
        <authorList>
            <consortium name="RefSeq"/>
        </authorList>
    </citation>
    <scope>IDENTIFICATION</scope>
    <source>
        <tissue evidence="2">Whole insect</tissue>
    </source>
</reference>
<dbReference type="PANTHER" id="PTHR10338">
    <property type="entry name" value="INTER-ALPHA-TRYPSIN INHIBITOR HEAVY CHAIN FAMILY MEMBER"/>
    <property type="match status" value="1"/>
</dbReference>
<dbReference type="Gene3D" id="3.40.50.410">
    <property type="entry name" value="von Willebrand factor, type A domain"/>
    <property type="match status" value="1"/>
</dbReference>
<dbReference type="GO" id="GO:0032991">
    <property type="term" value="C:protein-containing complex"/>
    <property type="evidence" value="ECO:0007669"/>
    <property type="project" value="UniProtKB-ARBA"/>
</dbReference>
<name>A0A6P7H7B0_DIAVI</name>
<organism evidence="2">
    <name type="scientific">Diabrotica virgifera virgifera</name>
    <name type="common">western corn rootworm</name>
    <dbReference type="NCBI Taxonomy" id="50390"/>
    <lineage>
        <taxon>Eukaryota</taxon>
        <taxon>Metazoa</taxon>
        <taxon>Ecdysozoa</taxon>
        <taxon>Arthropoda</taxon>
        <taxon>Hexapoda</taxon>
        <taxon>Insecta</taxon>
        <taxon>Pterygota</taxon>
        <taxon>Neoptera</taxon>
        <taxon>Endopterygota</taxon>
        <taxon>Coleoptera</taxon>
        <taxon>Polyphaga</taxon>
        <taxon>Cucujiformia</taxon>
        <taxon>Chrysomeloidea</taxon>
        <taxon>Chrysomelidae</taxon>
        <taxon>Galerucinae</taxon>
        <taxon>Diabroticina</taxon>
        <taxon>Diabroticites</taxon>
        <taxon>Diabrotica</taxon>
    </lineage>
</organism>
<gene>
    <name evidence="2" type="primary">LOC114345206</name>
</gene>
<dbReference type="InterPro" id="IPR050934">
    <property type="entry name" value="ITIH"/>
</dbReference>
<protein>
    <submittedName>
        <fullName evidence="2">Inter-alpha-trypsin inhibitor heavy chain H5-like</fullName>
    </submittedName>
</protein>
<dbReference type="AlphaFoldDB" id="A0A6P7H7B0"/>
<sequence length="190" mass="21587">MHVIQYVPVFINESRPLVFVKTPSLRSGNEITTSNDKLDPASFIEIVDSTSALVKFQPDAIKQQEYAKELGGNETKGLAGQFVVQYEVERDPLGGEVLLQDGYFVHFFVPKDAEVIPKHVYFVLDTSGSMYGTKLQQLKDAMTSILDDIKPEDALSIVEFNSEIYIWDIENEKSIIAKWDNYWEPFEDLA</sequence>
<dbReference type="InterPro" id="IPR036465">
    <property type="entry name" value="vWFA_dom_sf"/>
</dbReference>
<feature type="non-terminal residue" evidence="2">
    <location>
        <position position="190"/>
    </location>
</feature>
<dbReference type="PANTHER" id="PTHR10338:SF108">
    <property type="entry name" value="INTER-ALPHA-TRYPSIN INHIBITOR HEAVY CHAIN H4-LIKE PROTEIN"/>
    <property type="match status" value="1"/>
</dbReference>
<proteinExistence type="predicted"/>
<evidence type="ECO:0000259" key="1">
    <source>
        <dbReference type="PROSITE" id="PS50234"/>
    </source>
</evidence>
<accession>A0A6P7H7B0</accession>
<evidence type="ECO:0000313" key="2">
    <source>
        <dbReference type="RefSeq" id="XP_028151825.1"/>
    </source>
</evidence>
<dbReference type="PROSITE" id="PS50234">
    <property type="entry name" value="VWFA"/>
    <property type="match status" value="1"/>
</dbReference>
<feature type="domain" description="VWFA" evidence="1">
    <location>
        <begin position="119"/>
        <end position="164"/>
    </location>
</feature>
<dbReference type="SUPFAM" id="SSF53300">
    <property type="entry name" value="vWA-like"/>
    <property type="match status" value="1"/>
</dbReference>
<dbReference type="Pfam" id="PF13519">
    <property type="entry name" value="VWA_2"/>
    <property type="match status" value="1"/>
</dbReference>
<dbReference type="InParanoid" id="A0A6P7H7B0"/>